<evidence type="ECO:0000313" key="2">
    <source>
        <dbReference type="EMBL" id="KOO31158.1"/>
    </source>
</evidence>
<name>A0A0M0JYF3_9EUKA</name>
<keyword evidence="3" id="KW-1185">Reference proteome</keyword>
<dbReference type="Proteomes" id="UP000037460">
    <property type="component" value="Unassembled WGS sequence"/>
</dbReference>
<gene>
    <name evidence="2" type="ORF">Ctob_013841</name>
</gene>
<comment type="caution">
    <text evidence="2">The sequence shown here is derived from an EMBL/GenBank/DDBJ whole genome shotgun (WGS) entry which is preliminary data.</text>
</comment>
<dbReference type="EMBL" id="JWZX01002075">
    <property type="protein sequence ID" value="KOO31158.1"/>
    <property type="molecule type" value="Genomic_DNA"/>
</dbReference>
<feature type="compositionally biased region" description="Acidic residues" evidence="1">
    <location>
        <begin position="151"/>
        <end position="185"/>
    </location>
</feature>
<sequence length="227" mass="24840">MASTPSVVAQELAEVMDLKALAEACGWDENSKEYKDRMASINKKYKALMKMGSMTVSMQGGSSSAKQTKQNFIWVDSAKRDAGDMEEAAGLLPEVFGEGKYGTSGVNSRGGKQKYKGEECVWKRVSKDGKHYRIFAHSTGYFYQKGFLPSDTEEQDEEQENEEDKDSADEGAGDEVEEKGEEEASEPPAKKPKKGGKDAKAPAKVPKAAKDAPKPSPPKRVSKRSNK</sequence>
<protein>
    <submittedName>
        <fullName evidence="2">Uncharacterized protein</fullName>
    </submittedName>
</protein>
<reference evidence="3" key="1">
    <citation type="journal article" date="2015" name="PLoS Genet.">
        <title>Genome Sequence and Transcriptome Analyses of Chrysochromulina tobin: Metabolic Tools for Enhanced Algal Fitness in the Prominent Order Prymnesiales (Haptophyceae).</title>
        <authorList>
            <person name="Hovde B.T."/>
            <person name="Deodato C.R."/>
            <person name="Hunsperger H.M."/>
            <person name="Ryken S.A."/>
            <person name="Yost W."/>
            <person name="Jha R.K."/>
            <person name="Patterson J."/>
            <person name="Monnat R.J. Jr."/>
            <person name="Barlow S.B."/>
            <person name="Starkenburg S.R."/>
            <person name="Cattolico R.A."/>
        </authorList>
    </citation>
    <scope>NUCLEOTIDE SEQUENCE</scope>
    <source>
        <strain evidence="3">CCMP291</strain>
    </source>
</reference>
<evidence type="ECO:0000256" key="1">
    <source>
        <dbReference type="SAM" id="MobiDB-lite"/>
    </source>
</evidence>
<feature type="region of interest" description="Disordered" evidence="1">
    <location>
        <begin position="146"/>
        <end position="227"/>
    </location>
</feature>
<organism evidence="2 3">
    <name type="scientific">Chrysochromulina tobinii</name>
    <dbReference type="NCBI Taxonomy" id="1460289"/>
    <lineage>
        <taxon>Eukaryota</taxon>
        <taxon>Haptista</taxon>
        <taxon>Haptophyta</taxon>
        <taxon>Prymnesiophyceae</taxon>
        <taxon>Prymnesiales</taxon>
        <taxon>Chrysochromulinaceae</taxon>
        <taxon>Chrysochromulina</taxon>
    </lineage>
</organism>
<dbReference type="AlphaFoldDB" id="A0A0M0JYF3"/>
<evidence type="ECO:0000313" key="3">
    <source>
        <dbReference type="Proteomes" id="UP000037460"/>
    </source>
</evidence>
<proteinExistence type="predicted"/>
<accession>A0A0M0JYF3</accession>